<name>A0A6J4S133_9ACTN</name>
<dbReference type="AlphaFoldDB" id="A0A6J4S133"/>
<accession>A0A6J4S133</accession>
<reference evidence="2" key="1">
    <citation type="submission" date="2020-02" db="EMBL/GenBank/DDBJ databases">
        <authorList>
            <person name="Meier V. D."/>
        </authorList>
    </citation>
    <scope>NUCLEOTIDE SEQUENCE</scope>
    <source>
        <strain evidence="2">AVDCRST_MAG38</strain>
    </source>
</reference>
<proteinExistence type="predicted"/>
<feature type="compositionally biased region" description="Basic and acidic residues" evidence="1">
    <location>
        <begin position="81"/>
        <end position="91"/>
    </location>
</feature>
<feature type="compositionally biased region" description="Basic and acidic residues" evidence="1">
    <location>
        <begin position="125"/>
        <end position="167"/>
    </location>
</feature>
<gene>
    <name evidence="2" type="ORF">AVDCRST_MAG38-2385</name>
</gene>
<feature type="compositionally biased region" description="Low complexity" evidence="1">
    <location>
        <begin position="1"/>
        <end position="10"/>
    </location>
</feature>
<feature type="region of interest" description="Disordered" evidence="1">
    <location>
        <begin position="1"/>
        <end position="225"/>
    </location>
</feature>
<organism evidence="2">
    <name type="scientific">uncultured Solirubrobacteraceae bacterium</name>
    <dbReference type="NCBI Taxonomy" id="1162706"/>
    <lineage>
        <taxon>Bacteria</taxon>
        <taxon>Bacillati</taxon>
        <taxon>Actinomycetota</taxon>
        <taxon>Thermoleophilia</taxon>
        <taxon>Solirubrobacterales</taxon>
        <taxon>Solirubrobacteraceae</taxon>
        <taxon>environmental samples</taxon>
    </lineage>
</organism>
<dbReference type="GO" id="GO:0016787">
    <property type="term" value="F:hydrolase activity"/>
    <property type="evidence" value="ECO:0007669"/>
    <property type="project" value="UniProtKB-KW"/>
</dbReference>
<evidence type="ECO:0000313" key="2">
    <source>
        <dbReference type="EMBL" id="CAA9486743.1"/>
    </source>
</evidence>
<evidence type="ECO:0000256" key="1">
    <source>
        <dbReference type="SAM" id="MobiDB-lite"/>
    </source>
</evidence>
<feature type="non-terminal residue" evidence="2">
    <location>
        <position position="225"/>
    </location>
</feature>
<feature type="compositionally biased region" description="Basic residues" evidence="1">
    <location>
        <begin position="47"/>
        <end position="80"/>
    </location>
</feature>
<keyword evidence="2" id="KW-0378">Hydrolase</keyword>
<feature type="compositionally biased region" description="Basic and acidic residues" evidence="1">
    <location>
        <begin position="186"/>
        <end position="199"/>
    </location>
</feature>
<protein>
    <submittedName>
        <fullName evidence="2">Metal-dependent hydrolase</fullName>
    </submittedName>
</protein>
<feature type="non-terminal residue" evidence="2">
    <location>
        <position position="1"/>
    </location>
</feature>
<feature type="compositionally biased region" description="Basic residues" evidence="1">
    <location>
        <begin position="168"/>
        <end position="181"/>
    </location>
</feature>
<feature type="compositionally biased region" description="Basic and acidic residues" evidence="1">
    <location>
        <begin position="107"/>
        <end position="116"/>
    </location>
</feature>
<feature type="compositionally biased region" description="Basic and acidic residues" evidence="1">
    <location>
        <begin position="18"/>
        <end position="29"/>
    </location>
</feature>
<sequence>GDQVPGALRGRAGGRLDATADRSLPDRQSEGGGVARRAAARSDHAHPRARRPLRRHGRDRQAHRRAGAGHHRPRARARRGGRADARPEPGRNRPLRLGLGEAGSRVAHLDHAEGDGQHPGGPADRLQRDDRLPRRRHEPVQRPEAGRAPRKPDRRGAGADRRSLHDGPHRRRDGGRVHRSAAGHPDPLRHLPADRDRRPALQVRRGVLHGRRLRGARSRRGPLDL</sequence>
<dbReference type="EMBL" id="CADCVJ010000201">
    <property type="protein sequence ID" value="CAA9486743.1"/>
    <property type="molecule type" value="Genomic_DNA"/>
</dbReference>
<feature type="compositionally biased region" description="Basic residues" evidence="1">
    <location>
        <begin position="206"/>
        <end position="225"/>
    </location>
</feature>